<evidence type="ECO:0000259" key="1">
    <source>
        <dbReference type="PROSITE" id="PS50943"/>
    </source>
</evidence>
<dbReference type="EMBL" id="BK015468">
    <property type="protein sequence ID" value="DAE08330.1"/>
    <property type="molecule type" value="Genomic_DNA"/>
</dbReference>
<dbReference type="GO" id="GO:0003677">
    <property type="term" value="F:DNA binding"/>
    <property type="evidence" value="ECO:0007669"/>
    <property type="project" value="UniProtKB-KW"/>
</dbReference>
<dbReference type="Gene3D" id="1.10.260.40">
    <property type="entry name" value="lambda repressor-like DNA-binding domains"/>
    <property type="match status" value="1"/>
</dbReference>
<feature type="domain" description="HTH cro/C1-type" evidence="1">
    <location>
        <begin position="12"/>
        <end position="62"/>
    </location>
</feature>
<protein>
    <submittedName>
        <fullName evidence="2">Cro/C1-type HTH DNA-binding domain protein</fullName>
    </submittedName>
</protein>
<accession>A0A8S5PN94</accession>
<dbReference type="PROSITE" id="PS50943">
    <property type="entry name" value="HTH_CROC1"/>
    <property type="match status" value="1"/>
</dbReference>
<organism evidence="2">
    <name type="scientific">Podoviridae sp. ctOAf25</name>
    <dbReference type="NCBI Taxonomy" id="2825245"/>
    <lineage>
        <taxon>Viruses</taxon>
        <taxon>Duplodnaviria</taxon>
        <taxon>Heunggongvirae</taxon>
        <taxon>Uroviricota</taxon>
        <taxon>Caudoviricetes</taxon>
    </lineage>
</organism>
<dbReference type="CDD" id="cd00093">
    <property type="entry name" value="HTH_XRE"/>
    <property type="match status" value="1"/>
</dbReference>
<dbReference type="SUPFAM" id="SSF47413">
    <property type="entry name" value="lambda repressor-like DNA-binding domains"/>
    <property type="match status" value="1"/>
</dbReference>
<reference evidence="2" key="1">
    <citation type="journal article" date="2021" name="Proc. Natl. Acad. Sci. U.S.A.">
        <title>A Catalog of Tens of Thousands of Viruses from Human Metagenomes Reveals Hidden Associations with Chronic Diseases.</title>
        <authorList>
            <person name="Tisza M.J."/>
            <person name="Buck C.B."/>
        </authorList>
    </citation>
    <scope>NUCLEOTIDE SEQUENCE</scope>
    <source>
        <strain evidence="2">CtOAf25</strain>
    </source>
</reference>
<keyword evidence="2" id="KW-0238">DNA-binding</keyword>
<dbReference type="InterPro" id="IPR001387">
    <property type="entry name" value="Cro/C1-type_HTH"/>
</dbReference>
<evidence type="ECO:0000313" key="2">
    <source>
        <dbReference type="EMBL" id="DAE08330.1"/>
    </source>
</evidence>
<proteinExistence type="predicted"/>
<dbReference type="SMART" id="SM00530">
    <property type="entry name" value="HTH_XRE"/>
    <property type="match status" value="1"/>
</dbReference>
<sequence length="123" mass="13693">MMIVCKLGNILKRRGIKVSTLARGTGISRTTITSLVRGHSNGVQYDTLSSLCKYLNVSIDMIFEEVDTSNAISVEKLIRELIDNSHYANNKVRIKNLNGEEIGIYKFSTLENGDVEITIGNKE</sequence>
<dbReference type="Pfam" id="PF13443">
    <property type="entry name" value="HTH_26"/>
    <property type="match status" value="1"/>
</dbReference>
<name>A0A8S5PN94_9CAUD</name>
<dbReference type="InterPro" id="IPR010982">
    <property type="entry name" value="Lambda_DNA-bd_dom_sf"/>
</dbReference>